<accession>A0A8S1RS64</accession>
<dbReference type="EMBL" id="CAJJDN010000316">
    <property type="protein sequence ID" value="CAD8130686.1"/>
    <property type="molecule type" value="Genomic_DNA"/>
</dbReference>
<evidence type="ECO:0000256" key="1">
    <source>
        <dbReference type="SAM" id="Coils"/>
    </source>
</evidence>
<evidence type="ECO:0000313" key="3">
    <source>
        <dbReference type="Proteomes" id="UP000692954"/>
    </source>
</evidence>
<comment type="caution">
    <text evidence="2">The sequence shown here is derived from an EMBL/GenBank/DDBJ whole genome shotgun (WGS) entry which is preliminary data.</text>
</comment>
<keyword evidence="1" id="KW-0175">Coiled coil</keyword>
<protein>
    <submittedName>
        <fullName evidence="2">Uncharacterized protein</fullName>
    </submittedName>
</protein>
<reference evidence="2" key="1">
    <citation type="submission" date="2021-01" db="EMBL/GenBank/DDBJ databases">
        <authorList>
            <consortium name="Genoscope - CEA"/>
            <person name="William W."/>
        </authorList>
    </citation>
    <scope>NUCLEOTIDE SEQUENCE</scope>
</reference>
<proteinExistence type="predicted"/>
<dbReference type="AlphaFoldDB" id="A0A8S1RS64"/>
<organism evidence="2 3">
    <name type="scientific">Paramecium sonneborni</name>
    <dbReference type="NCBI Taxonomy" id="65129"/>
    <lineage>
        <taxon>Eukaryota</taxon>
        <taxon>Sar</taxon>
        <taxon>Alveolata</taxon>
        <taxon>Ciliophora</taxon>
        <taxon>Intramacronucleata</taxon>
        <taxon>Oligohymenophorea</taxon>
        <taxon>Peniculida</taxon>
        <taxon>Parameciidae</taxon>
        <taxon>Paramecium</taxon>
    </lineage>
</organism>
<dbReference type="Proteomes" id="UP000692954">
    <property type="component" value="Unassembled WGS sequence"/>
</dbReference>
<sequence length="68" mass="8680">MKSYREENQYLQKKKKIVNNQIKSLKRRLKKLHYQIQRVILLRNKNKSSKYYRFRYIKQINLNKKFNF</sequence>
<keyword evidence="3" id="KW-1185">Reference proteome</keyword>
<name>A0A8S1RS64_9CILI</name>
<evidence type="ECO:0000313" key="2">
    <source>
        <dbReference type="EMBL" id="CAD8130686.1"/>
    </source>
</evidence>
<gene>
    <name evidence="2" type="ORF">PSON_ATCC_30995.1.T3150005</name>
</gene>
<feature type="coiled-coil region" evidence="1">
    <location>
        <begin position="1"/>
        <end position="35"/>
    </location>
</feature>